<comment type="caution">
    <text evidence="3">The sequence shown here is derived from an EMBL/GenBank/DDBJ whole genome shotgun (WGS) entry which is preliminary data.</text>
</comment>
<reference evidence="3" key="1">
    <citation type="submission" date="2019-10" db="EMBL/GenBank/DDBJ databases">
        <authorList>
            <person name="Zhang R."/>
            <person name="Pan Y."/>
            <person name="Wang J."/>
            <person name="Ma R."/>
            <person name="Yu S."/>
        </authorList>
    </citation>
    <scope>NUCLEOTIDE SEQUENCE</scope>
    <source>
        <strain evidence="3">LA-IB0</strain>
        <tissue evidence="3">Leaf</tissue>
    </source>
</reference>
<dbReference type="Pfam" id="PF02458">
    <property type="entry name" value="Transferase"/>
    <property type="match status" value="1"/>
</dbReference>
<keyword evidence="1" id="KW-0808">Transferase</keyword>
<accession>A0AAV6YFG0</accession>
<proteinExistence type="predicted"/>
<sequence length="462" mass="51542">MATTTKTLTIHHRCRVAPSATTTVAAEQSLPLTFFDMIWLHFHPIKRLLFYPISCSTSNFLETIVPNLAQSLSITLTNYLPIVGNLIYPLESGMPEIRYISGDSVSLTIAEASEAFDFNYLTRNQAREANGFYPFVSELPEPKNEPESGFRIIPLIAIQITLFPGTGICIGFTNHHIIGDASSIVGFIKAWSKVAKVGGQNEVLVKNDLVPFYDKSVIKDPSGRANIFWNQMKLTPYWSSPSSFPNNKLRATYTLRKDQIQILKNLVMDRKPGIDHLSSFTVITAYVWSCLVKSAVKSGENVDENEPEYFGFAVDVRRRLEPPIPAGYFGNCLAFVIVESRHGILSGEDGFFIAAELVGEIISKKVNNNEELFRDADDWLVKYGSLLTKRIFGVAGSPRFDMYDTDFGWGKPNKYESVSIDGDGSMSLSKSKEFEGGLEIGLSLPIKKMDVFADIFYDGLKI</sequence>
<keyword evidence="4" id="KW-1185">Reference proteome</keyword>
<dbReference type="InterPro" id="IPR051504">
    <property type="entry name" value="Plant_metabolite_acyltrans"/>
</dbReference>
<organism evidence="3 4">
    <name type="scientific">Buddleja alternifolia</name>
    <dbReference type="NCBI Taxonomy" id="168488"/>
    <lineage>
        <taxon>Eukaryota</taxon>
        <taxon>Viridiplantae</taxon>
        <taxon>Streptophyta</taxon>
        <taxon>Embryophyta</taxon>
        <taxon>Tracheophyta</taxon>
        <taxon>Spermatophyta</taxon>
        <taxon>Magnoliopsida</taxon>
        <taxon>eudicotyledons</taxon>
        <taxon>Gunneridae</taxon>
        <taxon>Pentapetalae</taxon>
        <taxon>asterids</taxon>
        <taxon>lamiids</taxon>
        <taxon>Lamiales</taxon>
        <taxon>Scrophulariaceae</taxon>
        <taxon>Buddlejeae</taxon>
        <taxon>Buddleja</taxon>
    </lineage>
</organism>
<keyword evidence="2" id="KW-0012">Acyltransferase</keyword>
<evidence type="ECO:0000256" key="2">
    <source>
        <dbReference type="ARBA" id="ARBA00023315"/>
    </source>
</evidence>
<dbReference type="EMBL" id="WHWC01000001">
    <property type="protein sequence ID" value="KAG8391696.1"/>
    <property type="molecule type" value="Genomic_DNA"/>
</dbReference>
<dbReference type="Gene3D" id="3.30.559.10">
    <property type="entry name" value="Chloramphenicol acetyltransferase-like domain"/>
    <property type="match status" value="2"/>
</dbReference>
<evidence type="ECO:0000313" key="4">
    <source>
        <dbReference type="Proteomes" id="UP000826271"/>
    </source>
</evidence>
<dbReference type="PANTHER" id="PTHR31625">
    <property type="match status" value="1"/>
</dbReference>
<dbReference type="GO" id="GO:0016747">
    <property type="term" value="F:acyltransferase activity, transferring groups other than amino-acyl groups"/>
    <property type="evidence" value="ECO:0007669"/>
    <property type="project" value="UniProtKB-ARBA"/>
</dbReference>
<dbReference type="Proteomes" id="UP000826271">
    <property type="component" value="Unassembled WGS sequence"/>
</dbReference>
<dbReference type="AlphaFoldDB" id="A0AAV6YFG0"/>
<protein>
    <submittedName>
        <fullName evidence="3">Uncharacterized protein</fullName>
    </submittedName>
</protein>
<evidence type="ECO:0000256" key="1">
    <source>
        <dbReference type="ARBA" id="ARBA00022679"/>
    </source>
</evidence>
<gene>
    <name evidence="3" type="ORF">BUALT_Bualt01G0214100</name>
</gene>
<dbReference type="InterPro" id="IPR023213">
    <property type="entry name" value="CAT-like_dom_sf"/>
</dbReference>
<evidence type="ECO:0000313" key="3">
    <source>
        <dbReference type="EMBL" id="KAG8391696.1"/>
    </source>
</evidence>
<name>A0AAV6YFG0_9LAMI</name>